<feature type="transmembrane region" description="Helical" evidence="1">
    <location>
        <begin position="20"/>
        <end position="39"/>
    </location>
</feature>
<feature type="transmembrane region" description="Helical" evidence="1">
    <location>
        <begin position="392"/>
        <end position="409"/>
    </location>
</feature>
<feature type="transmembrane region" description="Helical" evidence="1">
    <location>
        <begin position="329"/>
        <end position="348"/>
    </location>
</feature>
<dbReference type="EMBL" id="LXQD01000215">
    <property type="protein sequence ID" value="RCJ31997.1"/>
    <property type="molecule type" value="Genomic_DNA"/>
</dbReference>
<keyword evidence="1" id="KW-1133">Transmembrane helix</keyword>
<feature type="transmembrane region" description="Helical" evidence="1">
    <location>
        <begin position="360"/>
        <end position="380"/>
    </location>
</feature>
<protein>
    <recommendedName>
        <fullName evidence="4">Glycosyltransferase RgtA/B/C/D-like domain-containing protein</fullName>
    </recommendedName>
</protein>
<keyword evidence="1" id="KW-0812">Transmembrane</keyword>
<feature type="transmembrane region" description="Helical" evidence="1">
    <location>
        <begin position="183"/>
        <end position="204"/>
    </location>
</feature>
<name>A0A367R686_9NOSO</name>
<dbReference type="Proteomes" id="UP000252107">
    <property type="component" value="Unassembled WGS sequence"/>
</dbReference>
<sequence>MQITNLQRFFTAYNTETSQFQIRFWFCLSLVFALFYSFLELQQAFASKYVVQDDARVYVFWLQRFLEPDILPNDLIADYFASVTPVGFTAFYRIMGMVGIEPLLLSKILPVFLKILTICYWFPLCMQIFPIPMAGFISTLLLAQNLSMRDDLVSATPRSFIFVFFIAFLYYLLRQYLLPCLGAIALVGLFYPPFLFIITGILIFRLWRWEGKLPYPSNNRRDYLFSFAGLATCLILMLPYALNSSKFGPTITGVAARESLGLAQTGRIPFFSNDPIWFWLFNQHSGLIPNVLEHPINIIGLFLPLILVYNRRFPLTQHITDKVRVLSQIALASVAMFVLAHLLLYQLFSPARYTRYTLKFVLILATSIVILTILDASFRWLKQHQSSSRQQIIALGFTGLLASTLVFYPCFLKNFPNSFYHLERASAMYEFFHQQPQDTLIASLSEEVDSIPTFAKKSILIGWEYAVPYHVGYDHQITQRATDLIRAQYSENLAELQNFIQKYGVDFFVVDKSAFTLEYIAKNPWIIQLQSTAKDILFKLQQGTTPALLKTLEHCSVVETEDLIVLQAECVKKSES</sequence>
<keyword evidence="1" id="KW-0472">Membrane</keyword>
<feature type="transmembrane region" description="Helical" evidence="1">
    <location>
        <begin position="129"/>
        <end position="147"/>
    </location>
</feature>
<accession>A0A367R686</accession>
<evidence type="ECO:0000313" key="3">
    <source>
        <dbReference type="Proteomes" id="UP000252107"/>
    </source>
</evidence>
<keyword evidence="3" id="KW-1185">Reference proteome</keyword>
<dbReference type="AlphaFoldDB" id="A0A367R686"/>
<feature type="transmembrane region" description="Helical" evidence="1">
    <location>
        <begin position="159"/>
        <end position="177"/>
    </location>
</feature>
<reference evidence="2" key="1">
    <citation type="submission" date="2016-04" db="EMBL/GenBank/DDBJ databases">
        <authorList>
            <person name="Tabuchi Yagui T.R."/>
        </authorList>
    </citation>
    <scope>NUCLEOTIDE SEQUENCE [LARGE SCALE GENOMIC DNA]</scope>
    <source>
        <strain evidence="2">NIES-26</strain>
    </source>
</reference>
<feature type="transmembrane region" description="Helical" evidence="1">
    <location>
        <begin position="224"/>
        <end position="242"/>
    </location>
</feature>
<feature type="transmembrane region" description="Helical" evidence="1">
    <location>
        <begin position="287"/>
        <end position="309"/>
    </location>
</feature>
<proteinExistence type="predicted"/>
<organism evidence="2 3">
    <name type="scientific">Nostoc minutum NIES-26</name>
    <dbReference type="NCBI Taxonomy" id="1844469"/>
    <lineage>
        <taxon>Bacteria</taxon>
        <taxon>Bacillati</taxon>
        <taxon>Cyanobacteriota</taxon>
        <taxon>Cyanophyceae</taxon>
        <taxon>Nostocales</taxon>
        <taxon>Nostocaceae</taxon>
        <taxon>Nostoc</taxon>
    </lineage>
</organism>
<comment type="caution">
    <text evidence="2">The sequence shown here is derived from an EMBL/GenBank/DDBJ whole genome shotgun (WGS) entry which is preliminary data.</text>
</comment>
<evidence type="ECO:0000313" key="2">
    <source>
        <dbReference type="EMBL" id="RCJ31997.1"/>
    </source>
</evidence>
<evidence type="ECO:0000256" key="1">
    <source>
        <dbReference type="SAM" id="Phobius"/>
    </source>
</evidence>
<gene>
    <name evidence="2" type="ORF">A6770_19305</name>
</gene>
<evidence type="ECO:0008006" key="4">
    <source>
        <dbReference type="Google" id="ProtNLM"/>
    </source>
</evidence>